<dbReference type="SUPFAM" id="SSF48403">
    <property type="entry name" value="Ankyrin repeat"/>
    <property type="match status" value="1"/>
</dbReference>
<evidence type="ECO:0000256" key="1">
    <source>
        <dbReference type="PROSITE-ProRule" id="PRU00023"/>
    </source>
</evidence>
<dbReference type="PROSITE" id="PS50088">
    <property type="entry name" value="ANK_REPEAT"/>
    <property type="match status" value="1"/>
</dbReference>
<dbReference type="InterPro" id="IPR002110">
    <property type="entry name" value="Ankyrin_rpt"/>
</dbReference>
<dbReference type="InterPro" id="IPR036770">
    <property type="entry name" value="Ankyrin_rpt-contain_sf"/>
</dbReference>
<comment type="caution">
    <text evidence="3">The sequence shown here is derived from an EMBL/GenBank/DDBJ whole genome shotgun (WGS) entry which is preliminary data.</text>
</comment>
<keyword evidence="4" id="KW-1185">Reference proteome</keyword>
<evidence type="ECO:0000256" key="2">
    <source>
        <dbReference type="SAM" id="SignalP"/>
    </source>
</evidence>
<proteinExistence type="predicted"/>
<feature type="signal peptide" evidence="2">
    <location>
        <begin position="1"/>
        <end position="20"/>
    </location>
</feature>
<accession>A0AAD8WFR0</accession>
<name>A0AAD8WFR0_LOLMU</name>
<protein>
    <submittedName>
        <fullName evidence="3">Uncharacterized protein</fullName>
    </submittedName>
</protein>
<dbReference type="EMBL" id="JAUUTY010000004">
    <property type="protein sequence ID" value="KAK1653990.1"/>
    <property type="molecule type" value="Genomic_DNA"/>
</dbReference>
<feature type="chain" id="PRO_5042061380" evidence="2">
    <location>
        <begin position="21"/>
        <end position="104"/>
    </location>
</feature>
<gene>
    <name evidence="3" type="ORF">QYE76_071795</name>
</gene>
<dbReference type="Gene3D" id="1.25.40.20">
    <property type="entry name" value="Ankyrin repeat-containing domain"/>
    <property type="match status" value="1"/>
</dbReference>
<evidence type="ECO:0000313" key="3">
    <source>
        <dbReference type="EMBL" id="KAK1653990.1"/>
    </source>
</evidence>
<sequence length="104" mass="11087">MYSLFCLVAPGVLVLSTALCECIVWLGDDFVLSVQHAADINAANQTGQTSLLWSSVPGYVQVVELLLKEEAKVDVADSYGSQPPSKMVNQIIATTSLFVSEHGG</sequence>
<reference evidence="3" key="1">
    <citation type="submission" date="2023-07" db="EMBL/GenBank/DDBJ databases">
        <title>A chromosome-level genome assembly of Lolium multiflorum.</title>
        <authorList>
            <person name="Chen Y."/>
            <person name="Copetti D."/>
            <person name="Kolliker R."/>
            <person name="Studer B."/>
        </authorList>
    </citation>
    <scope>NUCLEOTIDE SEQUENCE</scope>
    <source>
        <strain evidence="3">02402/16</strain>
        <tissue evidence="3">Leaf</tissue>
    </source>
</reference>
<dbReference type="AlphaFoldDB" id="A0AAD8WFR0"/>
<keyword evidence="2" id="KW-0732">Signal</keyword>
<keyword evidence="1" id="KW-0040">ANK repeat</keyword>
<organism evidence="3 4">
    <name type="scientific">Lolium multiflorum</name>
    <name type="common">Italian ryegrass</name>
    <name type="synonym">Lolium perenne subsp. multiflorum</name>
    <dbReference type="NCBI Taxonomy" id="4521"/>
    <lineage>
        <taxon>Eukaryota</taxon>
        <taxon>Viridiplantae</taxon>
        <taxon>Streptophyta</taxon>
        <taxon>Embryophyta</taxon>
        <taxon>Tracheophyta</taxon>
        <taxon>Spermatophyta</taxon>
        <taxon>Magnoliopsida</taxon>
        <taxon>Liliopsida</taxon>
        <taxon>Poales</taxon>
        <taxon>Poaceae</taxon>
        <taxon>BOP clade</taxon>
        <taxon>Pooideae</taxon>
        <taxon>Poodae</taxon>
        <taxon>Poeae</taxon>
        <taxon>Poeae Chloroplast Group 2 (Poeae type)</taxon>
        <taxon>Loliodinae</taxon>
        <taxon>Loliinae</taxon>
        <taxon>Lolium</taxon>
    </lineage>
</organism>
<feature type="repeat" description="ANK" evidence="1">
    <location>
        <begin position="46"/>
        <end position="78"/>
    </location>
</feature>
<evidence type="ECO:0000313" key="4">
    <source>
        <dbReference type="Proteomes" id="UP001231189"/>
    </source>
</evidence>
<dbReference type="Proteomes" id="UP001231189">
    <property type="component" value="Unassembled WGS sequence"/>
</dbReference>